<reference evidence="3" key="2">
    <citation type="submission" date="2013-12" db="EMBL/GenBank/DDBJ databases">
        <authorList>
            <person name="Yu Y."/>
            <person name="Lee S."/>
            <person name="de Baynast K."/>
            <person name="Wissotski M."/>
            <person name="Liu L."/>
            <person name="Talag J."/>
            <person name="Goicoechea J."/>
            <person name="Angelova A."/>
            <person name="Jetty R."/>
            <person name="Kudrna D."/>
            <person name="Golser W."/>
            <person name="Rivera L."/>
            <person name="Zhang J."/>
            <person name="Wing R."/>
        </authorList>
    </citation>
    <scope>NUCLEOTIDE SEQUENCE</scope>
</reference>
<dbReference type="Proteomes" id="UP000032180">
    <property type="component" value="Chromosome 1"/>
</dbReference>
<accession>A0A0D9V379</accession>
<dbReference type="Gramene" id="LPERR01G20280.2">
    <property type="protein sequence ID" value="LPERR01G20280.2"/>
    <property type="gene ID" value="LPERR01G20280"/>
</dbReference>
<evidence type="ECO:0000313" key="3">
    <source>
        <dbReference type="Proteomes" id="UP000032180"/>
    </source>
</evidence>
<name>A0A0D9V379_9ORYZ</name>
<reference evidence="2" key="3">
    <citation type="submission" date="2015-04" db="UniProtKB">
        <authorList>
            <consortium name="EnsemblPlants"/>
        </authorList>
    </citation>
    <scope>IDENTIFICATION</scope>
</reference>
<feature type="region of interest" description="Disordered" evidence="1">
    <location>
        <begin position="61"/>
        <end position="104"/>
    </location>
</feature>
<reference evidence="2 3" key="1">
    <citation type="submission" date="2012-08" db="EMBL/GenBank/DDBJ databases">
        <title>Oryza genome evolution.</title>
        <authorList>
            <person name="Wing R.A."/>
        </authorList>
    </citation>
    <scope>NUCLEOTIDE SEQUENCE</scope>
</reference>
<keyword evidence="3" id="KW-1185">Reference proteome</keyword>
<sequence>MAYAECSLFYGVPTEALFGKAWNGPERPLFRPKRSDPFSNLTWPGSIIRFGLPGLETGPFWPSSSCSKPGSNPHLLPSGSNPDGTRAAGDAGRRRGRRRTDVVDDDDLFPSSVRALRCLLAGSHTYEMDMGMEVVGTEPAPAEVKIADGLL</sequence>
<evidence type="ECO:0000313" key="2">
    <source>
        <dbReference type="EnsemblPlants" id="LPERR01G20280.2"/>
    </source>
</evidence>
<dbReference type="HOGENOM" id="CLU_1818598_0_0_1"/>
<proteinExistence type="predicted"/>
<evidence type="ECO:0000256" key="1">
    <source>
        <dbReference type="SAM" id="MobiDB-lite"/>
    </source>
</evidence>
<organism evidence="2 3">
    <name type="scientific">Leersia perrieri</name>
    <dbReference type="NCBI Taxonomy" id="77586"/>
    <lineage>
        <taxon>Eukaryota</taxon>
        <taxon>Viridiplantae</taxon>
        <taxon>Streptophyta</taxon>
        <taxon>Embryophyta</taxon>
        <taxon>Tracheophyta</taxon>
        <taxon>Spermatophyta</taxon>
        <taxon>Magnoliopsida</taxon>
        <taxon>Liliopsida</taxon>
        <taxon>Poales</taxon>
        <taxon>Poaceae</taxon>
        <taxon>BOP clade</taxon>
        <taxon>Oryzoideae</taxon>
        <taxon>Oryzeae</taxon>
        <taxon>Oryzinae</taxon>
        <taxon>Leersia</taxon>
    </lineage>
</organism>
<dbReference type="AlphaFoldDB" id="A0A0D9V379"/>
<dbReference type="EnsemblPlants" id="LPERR01G20280.2">
    <property type="protein sequence ID" value="LPERR01G20280.2"/>
    <property type="gene ID" value="LPERR01G20280"/>
</dbReference>
<protein>
    <submittedName>
        <fullName evidence="2">Uncharacterized protein</fullName>
    </submittedName>
</protein>